<reference evidence="7" key="1">
    <citation type="submission" date="2017-09" db="EMBL/GenBank/DDBJ databases">
        <title>Depth-based differentiation of microbial function through sediment-hosted aquifers and enrichment of novel symbionts in the deep terrestrial subsurface.</title>
        <authorList>
            <person name="Probst A.J."/>
            <person name="Ladd B."/>
            <person name="Jarett J.K."/>
            <person name="Geller-Mcgrath D.E."/>
            <person name="Sieber C.M.K."/>
            <person name="Emerson J.B."/>
            <person name="Anantharaman K."/>
            <person name="Thomas B.C."/>
            <person name="Malmstrom R."/>
            <person name="Stieglmeier M."/>
            <person name="Klingl A."/>
            <person name="Woyke T."/>
            <person name="Ryan C.M."/>
            <person name="Banfield J.F."/>
        </authorList>
    </citation>
    <scope>NUCLEOTIDE SEQUENCE [LARGE SCALE GENOMIC DNA]</scope>
</reference>
<dbReference type="Pfam" id="PF18895">
    <property type="entry name" value="T4SS_pilin"/>
    <property type="match status" value="1"/>
</dbReference>
<organism evidence="6 7">
    <name type="scientific">Candidatus Uhrbacteria bacterium CG_4_9_14_0_2_um_filter_41_50</name>
    <dbReference type="NCBI Taxonomy" id="1975031"/>
    <lineage>
        <taxon>Bacteria</taxon>
        <taxon>Candidatus Uhriibacteriota</taxon>
    </lineage>
</organism>
<dbReference type="InterPro" id="IPR043993">
    <property type="entry name" value="T4SS_pilin"/>
</dbReference>
<gene>
    <name evidence="6" type="ORF">CO057_02980</name>
</gene>
<protein>
    <recommendedName>
        <fullName evidence="5">VWFA domain-containing protein</fullName>
    </recommendedName>
</protein>
<dbReference type="InterPro" id="IPR032812">
    <property type="entry name" value="SbsA_Ig"/>
</dbReference>
<dbReference type="SUPFAM" id="SSF81296">
    <property type="entry name" value="E set domains"/>
    <property type="match status" value="4"/>
</dbReference>
<comment type="caution">
    <text evidence="6">The sequence shown here is derived from an EMBL/GenBank/DDBJ whole genome shotgun (WGS) entry which is preliminary data.</text>
</comment>
<dbReference type="InterPro" id="IPR036465">
    <property type="entry name" value="vWFA_dom_sf"/>
</dbReference>
<evidence type="ECO:0000256" key="2">
    <source>
        <dbReference type="ARBA" id="ARBA00022737"/>
    </source>
</evidence>
<dbReference type="InterPro" id="IPR011936">
    <property type="entry name" value="Myxo_disulph_rpt"/>
</dbReference>
<dbReference type="EMBL" id="PFSI01000045">
    <property type="protein sequence ID" value="PJC24406.1"/>
    <property type="molecule type" value="Genomic_DNA"/>
</dbReference>
<keyword evidence="3" id="KW-1015">Disulfide bond</keyword>
<proteinExistence type="predicted"/>
<dbReference type="Proteomes" id="UP000230251">
    <property type="component" value="Unassembled WGS sequence"/>
</dbReference>
<evidence type="ECO:0000256" key="1">
    <source>
        <dbReference type="ARBA" id="ARBA00022729"/>
    </source>
</evidence>
<dbReference type="SMART" id="SM00327">
    <property type="entry name" value="VWA"/>
    <property type="match status" value="1"/>
</dbReference>
<name>A0A2M8ENT2_9BACT</name>
<dbReference type="CDD" id="cd00198">
    <property type="entry name" value="vWFA"/>
    <property type="match status" value="1"/>
</dbReference>
<keyword evidence="4" id="KW-0472">Membrane</keyword>
<dbReference type="PROSITE" id="PS50234">
    <property type="entry name" value="VWFA"/>
    <property type="match status" value="1"/>
</dbReference>
<dbReference type="InterPro" id="IPR014756">
    <property type="entry name" value="Ig_E-set"/>
</dbReference>
<dbReference type="Pfam" id="PF13948">
    <property type="entry name" value="DUF4215"/>
    <property type="match status" value="2"/>
</dbReference>
<keyword evidence="4" id="KW-1133">Transmembrane helix</keyword>
<accession>A0A2M8ENT2</accession>
<keyword evidence="2" id="KW-0677">Repeat</keyword>
<dbReference type="SUPFAM" id="SSF53300">
    <property type="entry name" value="vWA-like"/>
    <property type="match status" value="1"/>
</dbReference>
<dbReference type="InterPro" id="IPR002909">
    <property type="entry name" value="IPT_dom"/>
</dbReference>
<dbReference type="NCBIfam" id="TIGR02232">
    <property type="entry name" value="myxo_disulf_rpt"/>
    <property type="match status" value="5"/>
</dbReference>
<evidence type="ECO:0000256" key="3">
    <source>
        <dbReference type="ARBA" id="ARBA00023157"/>
    </source>
</evidence>
<dbReference type="InterPro" id="IPR002035">
    <property type="entry name" value="VWF_A"/>
</dbReference>
<evidence type="ECO:0000256" key="4">
    <source>
        <dbReference type="SAM" id="Phobius"/>
    </source>
</evidence>
<dbReference type="InterPro" id="IPR013783">
    <property type="entry name" value="Ig-like_fold"/>
</dbReference>
<dbReference type="Gene3D" id="2.60.40.10">
    <property type="entry name" value="Immunoglobulins"/>
    <property type="match status" value="5"/>
</dbReference>
<feature type="transmembrane region" description="Helical" evidence="4">
    <location>
        <begin position="101"/>
        <end position="127"/>
    </location>
</feature>
<evidence type="ECO:0000259" key="5">
    <source>
        <dbReference type="PROSITE" id="PS50234"/>
    </source>
</evidence>
<dbReference type="Pfam" id="PF13205">
    <property type="entry name" value="Big_5"/>
    <property type="match status" value="1"/>
</dbReference>
<feature type="transmembrane region" description="Helical" evidence="4">
    <location>
        <begin position="57"/>
        <end position="80"/>
    </location>
</feature>
<feature type="domain" description="VWFA" evidence="5">
    <location>
        <begin position="2964"/>
        <end position="3131"/>
    </location>
</feature>
<sequence length="3455" mass="363860">MFKKFGQLITAFSILFTLMGGFLVVATPTTVYAQSDITDSLDTTGEASGLGNADIKVTIAKFIRAFLAVLGIIAVILVLYGGFVWMTAGGDGEKVEKAKKILINAGVGLFIIMASYSITTFVLSALLDATGGSSGSSSSSGSSGTSGLGGGSSTTFAVSAFSPEGEVSIRNIKLSITFSRNVDEDTVDGNLIVTNSTTGEEVEGTITVRGNKVSFVPTATCPEPNEDRYCFDENTTYEVEVTEDIESTASRSLDCSAVSCISSFTSGELVDTEDPKATVSYPDDGDRISVDSSTTVQAAATDDSEISTADFYGAEELFDSVAASGDDLSDVTIESTWYTDDLSEGTRYTLEVIVEDIAGNTDSDSIRILAEALHCSNETKDEDEEGKDCGGEDCGACDGSSCEEDSDCSSETCEEGTCVSYPEISGISPEDGAVGTYVTISGEGFGSSGSVYFVDSDGADLEADVPSCADWGDTEIVVEVPEGAVDGPITVETSKGYTDSTDDDNGELFDDFDVNDTVRPSLCKATPDSGKIGASVAITGVNFGSSQSDSEVNFDTTEAGSYTSWSATSIKVTVPTVTEEETYSIVLTVGGVESNALSFDVLETVTDKPTISYISPEDGGKGQYVTIFGSNFGSRTGTVYFKNDDTGYTAAGSADFPTQCDTDFWSDTQITIIVPDEYSNGNNLATGTHKLYIVTQPGTESASTEFTVTSADPTPGICKLDPDSGEEGDTITIYGEKFGSSEGSVEFYNGVAATVSEDGWSTGEITVTVPSGVATGPMTLTSSGGEVSNKYNFEVSSADSSTTDTSLSGGYAWYFSTGEIPEVPELLIACDYDANIISGVPNKKFTNDVCTTAVVYGTFSTLMNTDTLAESVGNITVSECTDTDCKSTTEIEGATIETSSSTTQTSFTWKWPTGSSSYNSGAGFKNSTTYQVLVAEEVESESGENMDGDVSWTFTTGTAGNNCDIEEIILSPNKDTITEEGGTTEFQALPSGQCQVYNGATYEWNWDIDPGSYASLNAGKCDDISDDSCAVATALNEGESAVYAEEIESGVIGAGTLVVDYTDPYVSAYWPSCNTACINASVGASFNIPMSSSVSEGFSLFKCANELCVSLDEITVIGSCTDEDTDSETGEIICSEVQIIPTDDLEKDTYYRVIVSGDVSSSSGVALTRTNYGDDFSWIFSTKDDDTICSVDRVDLTPDKITLSAIGETQQYFAQPYGEPDSCSVAGQKLNAYSYNWDWAKPFNDSDVALIRYIGSSYADSDITSIPDGCTTSCLATGSSIYVAVCGDSSIGTGEDCDDGNATNGDGCSSSCLREGASGSYGTCGDGVVDQGSNKEGEDCDDGNSIDGDGCSSKCLREGSTYVGATCGNSSVAQDEFGGGEDCDDGNRKSGDGCSAQCLNEGTTAQADIESRCGDGDISTPYETCDDGNATDGDGCSSSCLREGSYGSIGTCGNGIAEKKPASATVDNSGGEDCDGTSGCDDNCLFAGSSLTYSNPSVCGDGKAGMGELAICEASASGDGKIDPVQLAIIIDSAAEQVDEDTRLAETTIKATYEDEYDTAKLYLECSAEEDDDCKTGYGPADNQCCMVRPEVTSLYPTGNDVCRNTAFYATFNTQMDLNTFIYKDDDETVSNVYIKYETYGGCPSGYEEVAYSSDFFSPTWFAGLWSEITSLFGAQVNAQTSVECLVPITNIKQTSQEDGTYKVSFQHNTLLEENGNYSLYITGGTTGDSDHDGVLSKYGVEMDGDSYVDFITGTELCTLDTVDVNDTDSESPNLYTATNEEHEFTATPYSFATGSKEEIESIDDVYSWAWASWKADDDGIILKNESEDGTGSIALVTYSAIGENGEVDITASATITSDVVNSSTGDTVSGATSVVVLLCENIWPSIEDFPFIDDATGTVDGIEEGAGWMNFSMYYCRDFGTDGDLTDDLPQLNVVSSGSIGTEGVIKEYFFAVESDGKDTGDAVGIRIAQNEDYLSPYAWYQSQGFAGSPTEIQLDGYQAIQDGRTVYGAVTNENGGVIYPNIFVFSYNDGASTETINIFSQMLATLNFNTNMETTSLCSDGTSYTDDVCQSNLDCSDTEICGDEVAKLQRDMERLTDVTTAAGYIDSYQAANSGQTPQLEAGTYVSPISASAWLSWNETLSSDLLIALSTDPVNGYETCSSSSDYNYDSATCVDQTKGVYACPEGSYIYHYRAYGNDGYYLTAELEYTNSDWYYDIDDDETDDENILIGASSSASAGGFSSGAAFCDGSIYGSSTTCGDGVIGGSEFCEIGDINYESYDSDGDGKVDCKLTQNCNSTCTAYETDESVECSAFDCGNGVVETWEVCDDGSYNGKYGYCGSLCTYDSSFYCGDGSIAGSEVCDCGKSTASTVNSGYGGTACVGVNNTYNSSAAGTCAWDCSEPGPYCGDSVIDSSEECDSNTETWAGALCADGTECSKDSDCSFGSCGDGGNACGNSQICIGGDSDISCTTTTTEYADEAELETFCSSSVTGANMRCQSDRVSGTTETGIEFTSYETTCSSGEYIDIGCETECDESGEACDTTCEGIYYGDYGYEGSGLSCAGVSGTAVSCSPTCTTDDEGVICDTSCETADGEDASCTVYCEDDPPTSPGESIACEVKCYPYLDSGERVSCSNINITIEVPELTDSLFCETTLDVTVISEDGETTVCSSSNGAGDPCDSNSDCSSGVCSTQSYDLYRYKSCSETECTLGNWSSCVGGSQTCGDGQVDGDEECDDGNSDSTDSCTNECTVNVCGDGYIYDGEEQCDDGDENGDICSSSYESSCTYCNDSCKEVTSSGNFCGDGEINGSELCDGEDLAYHYYYSVYGVYGTCTYEEYRAGGIHGDKETGYSYVCTKVGICNGGDENGEYCQSGSDCSSGKCVVPACASDCESMCPFTYDSADITMKTNLVGAKQKSEVILSSYSETSGSSRLSYGNSATMYIPACRAATGLTADVEFSFNLPTPYVLFVNDMSTSMSDSLGSSGSKISVLKDVLSDSVGTLYDEVDDVKIGLVAAVSAGCGTATGYGTGSDYEDDVDVLEFTSASSYSSVESEINSYSACGGTYTYSGLFAARTIMKAQSDTNKRKVVVLLTDGDWADTSAWDGGTAIPEAEKDPLFMACKLKEDGVEVFTVLLDSGTTTITSIDQEECSKYDGYEYFEDFYADEVAAAAAAACVNGTVDAEYSEECDDGNSSNFDECTTSCEFTYCGDGTTQNPNGDSSYGTTDNGDEECDGAGETAGCDYDCTDAVCGDGYINDLRGEECDDGDDNGEYGDMCSSDCELTTEEDLGTDGIDDGTTSAGSETGVFDPFISGFRLVWNSINQTSDSWIAAKTKHTIAAECSDGADSLSITEEMACWSSGNPNEEEGIDYAFSGDSTTELAAAYEEIVNTLIGAQITYVVDGDSVLKSLKEGSNISLPWPEGFECDEDNESEVPFRISFDGTGTVTISDVTLQYCEP</sequence>
<dbReference type="Pfam" id="PF01833">
    <property type="entry name" value="TIG"/>
    <property type="match status" value="3"/>
</dbReference>
<keyword evidence="4" id="KW-0812">Transmembrane</keyword>
<evidence type="ECO:0000313" key="7">
    <source>
        <dbReference type="Proteomes" id="UP000230251"/>
    </source>
</evidence>
<dbReference type="Pfam" id="PF17957">
    <property type="entry name" value="Big_7"/>
    <property type="match status" value="1"/>
</dbReference>
<evidence type="ECO:0000313" key="6">
    <source>
        <dbReference type="EMBL" id="PJC24406.1"/>
    </source>
</evidence>
<dbReference type="Gene3D" id="3.40.50.410">
    <property type="entry name" value="von Willebrand factor, type A domain"/>
    <property type="match status" value="1"/>
</dbReference>
<keyword evidence="1" id="KW-0732">Signal</keyword>